<dbReference type="InterPro" id="IPR036179">
    <property type="entry name" value="Ig-like_dom_sf"/>
</dbReference>
<dbReference type="Proteomes" id="UP001066276">
    <property type="component" value="Chromosome 11"/>
</dbReference>
<dbReference type="InterPro" id="IPR050150">
    <property type="entry name" value="IgV_Light_Chain"/>
</dbReference>
<feature type="domain" description="Ig-like" evidence="2">
    <location>
        <begin position="5"/>
        <end position="119"/>
    </location>
</feature>
<dbReference type="EMBL" id="JANPWB010000015">
    <property type="protein sequence ID" value="KAJ1093730.1"/>
    <property type="molecule type" value="Genomic_DNA"/>
</dbReference>
<feature type="chain" id="PRO_5043686824" description="Ig-like domain-containing protein" evidence="1">
    <location>
        <begin position="20"/>
        <end position="119"/>
    </location>
</feature>
<proteinExistence type="predicted"/>
<organism evidence="3 4">
    <name type="scientific">Pleurodeles waltl</name>
    <name type="common">Iberian ribbed newt</name>
    <dbReference type="NCBI Taxonomy" id="8319"/>
    <lineage>
        <taxon>Eukaryota</taxon>
        <taxon>Metazoa</taxon>
        <taxon>Chordata</taxon>
        <taxon>Craniata</taxon>
        <taxon>Vertebrata</taxon>
        <taxon>Euteleostomi</taxon>
        <taxon>Amphibia</taxon>
        <taxon>Batrachia</taxon>
        <taxon>Caudata</taxon>
        <taxon>Salamandroidea</taxon>
        <taxon>Salamandridae</taxon>
        <taxon>Pleurodelinae</taxon>
        <taxon>Pleurodeles</taxon>
    </lineage>
</organism>
<evidence type="ECO:0000313" key="3">
    <source>
        <dbReference type="EMBL" id="KAJ1093730.1"/>
    </source>
</evidence>
<dbReference type="Pfam" id="PF07686">
    <property type="entry name" value="V-set"/>
    <property type="match status" value="1"/>
</dbReference>
<protein>
    <recommendedName>
        <fullName evidence="2">Ig-like domain-containing protein</fullName>
    </recommendedName>
</protein>
<dbReference type="Gene3D" id="2.60.40.10">
    <property type="entry name" value="Immunoglobulins"/>
    <property type="match status" value="1"/>
</dbReference>
<dbReference type="SUPFAM" id="SSF48726">
    <property type="entry name" value="Immunoglobulin"/>
    <property type="match status" value="1"/>
</dbReference>
<comment type="caution">
    <text evidence="3">The sequence shown here is derived from an EMBL/GenBank/DDBJ whole genome shotgun (WGS) entry which is preliminary data.</text>
</comment>
<dbReference type="PANTHER" id="PTHR23267">
    <property type="entry name" value="IMMUNOGLOBULIN LIGHT CHAIN"/>
    <property type="match status" value="1"/>
</dbReference>
<evidence type="ECO:0000256" key="1">
    <source>
        <dbReference type="SAM" id="SignalP"/>
    </source>
</evidence>
<accession>A0AAV7LT27</accession>
<dbReference type="InterPro" id="IPR007110">
    <property type="entry name" value="Ig-like_dom"/>
</dbReference>
<evidence type="ECO:0000313" key="4">
    <source>
        <dbReference type="Proteomes" id="UP001066276"/>
    </source>
</evidence>
<sequence length="119" mass="12717">MAWVPLLLVLTGACRRSAALFLLVQPPSASSTPGQTATLTCTRSSGSIVGDDVSWYQQKPGAAAKLIIYKFSSRPLDVPPRFSASTDSASNAALLTITGILAEDDARYYCLSHYYNTAQ</sequence>
<dbReference type="PROSITE" id="PS50835">
    <property type="entry name" value="IG_LIKE"/>
    <property type="match status" value="1"/>
</dbReference>
<dbReference type="InterPro" id="IPR013106">
    <property type="entry name" value="Ig_V-set"/>
</dbReference>
<name>A0AAV7LT27_PLEWA</name>
<dbReference type="InterPro" id="IPR013783">
    <property type="entry name" value="Ig-like_fold"/>
</dbReference>
<keyword evidence="4" id="KW-1185">Reference proteome</keyword>
<reference evidence="3" key="1">
    <citation type="journal article" date="2022" name="bioRxiv">
        <title>Sequencing and chromosome-scale assembly of the giantPleurodeles waltlgenome.</title>
        <authorList>
            <person name="Brown T."/>
            <person name="Elewa A."/>
            <person name="Iarovenko S."/>
            <person name="Subramanian E."/>
            <person name="Araus A.J."/>
            <person name="Petzold A."/>
            <person name="Susuki M."/>
            <person name="Suzuki K.-i.T."/>
            <person name="Hayashi T."/>
            <person name="Toyoda A."/>
            <person name="Oliveira C."/>
            <person name="Osipova E."/>
            <person name="Leigh N.D."/>
            <person name="Simon A."/>
            <person name="Yun M.H."/>
        </authorList>
    </citation>
    <scope>NUCLEOTIDE SEQUENCE</scope>
    <source>
        <strain evidence="3">20211129_DDA</strain>
        <tissue evidence="3">Liver</tissue>
    </source>
</reference>
<feature type="signal peptide" evidence="1">
    <location>
        <begin position="1"/>
        <end position="19"/>
    </location>
</feature>
<dbReference type="AlphaFoldDB" id="A0AAV7LT27"/>
<evidence type="ECO:0000259" key="2">
    <source>
        <dbReference type="PROSITE" id="PS50835"/>
    </source>
</evidence>
<keyword evidence="1" id="KW-0732">Signal</keyword>
<gene>
    <name evidence="3" type="ORF">NDU88_006822</name>
</gene>
<dbReference type="SMART" id="SM00406">
    <property type="entry name" value="IGv"/>
    <property type="match status" value="1"/>
</dbReference>